<evidence type="ECO:0000256" key="2">
    <source>
        <dbReference type="ARBA" id="ARBA00022630"/>
    </source>
</evidence>
<dbReference type="Proteomes" id="UP000011087">
    <property type="component" value="Unassembled WGS sequence"/>
</dbReference>
<feature type="domain" description="FAD-binding" evidence="7">
    <location>
        <begin position="39"/>
        <end position="215"/>
    </location>
</feature>
<dbReference type="GO" id="GO:0071949">
    <property type="term" value="F:FAD binding"/>
    <property type="evidence" value="ECO:0007669"/>
    <property type="project" value="InterPro"/>
</dbReference>
<dbReference type="EMBL" id="JH992983">
    <property type="protein sequence ID" value="EKX49108.1"/>
    <property type="molecule type" value="Genomic_DNA"/>
</dbReference>
<evidence type="ECO:0000256" key="4">
    <source>
        <dbReference type="ARBA" id="ARBA00022857"/>
    </source>
</evidence>
<dbReference type="HOGENOM" id="CLU_029982_0_0_1"/>
<dbReference type="SUPFAM" id="SSF51735">
    <property type="entry name" value="NAD(P)-binding Rossmann-fold domains"/>
    <property type="match status" value="1"/>
</dbReference>
<dbReference type="InterPro" id="IPR036188">
    <property type="entry name" value="FAD/NAD-bd_sf"/>
</dbReference>
<dbReference type="Pfam" id="PF01494">
    <property type="entry name" value="FAD_binding_3"/>
    <property type="match status" value="1"/>
</dbReference>
<gene>
    <name evidence="8" type="ORF">GUITHDRAFT_68158</name>
</gene>
<keyword evidence="4" id="KW-0521">NADP</keyword>
<proteinExistence type="predicted"/>
<accession>L1JKR6</accession>
<name>L1JKR6_GUITC</name>
<keyword evidence="6" id="KW-0503">Monooxygenase</keyword>
<dbReference type="AlphaFoldDB" id="L1JKR6"/>
<evidence type="ECO:0000256" key="6">
    <source>
        <dbReference type="ARBA" id="ARBA00023033"/>
    </source>
</evidence>
<dbReference type="InterPro" id="IPR036291">
    <property type="entry name" value="NAD(P)-bd_dom_sf"/>
</dbReference>
<dbReference type="PANTHER" id="PTHR46028">
    <property type="entry name" value="KYNURENINE 3-MONOOXYGENASE"/>
    <property type="match status" value="1"/>
</dbReference>
<keyword evidence="10" id="KW-1185">Reference proteome</keyword>
<protein>
    <recommendedName>
        <fullName evidence="7">FAD-binding domain-containing protein</fullName>
    </recommendedName>
</protein>
<dbReference type="RefSeq" id="XP_005836088.1">
    <property type="nucleotide sequence ID" value="XM_005836031.1"/>
</dbReference>
<dbReference type="GO" id="GO:0004502">
    <property type="term" value="F:kynurenine 3-monooxygenase activity"/>
    <property type="evidence" value="ECO:0007669"/>
    <property type="project" value="TreeGrafter"/>
</dbReference>
<reference evidence="9" key="3">
    <citation type="submission" date="2015-06" db="UniProtKB">
        <authorList>
            <consortium name="EnsemblProtists"/>
        </authorList>
    </citation>
    <scope>IDENTIFICATION</scope>
</reference>
<dbReference type="OMA" id="KNERRYK"/>
<evidence type="ECO:0000259" key="7">
    <source>
        <dbReference type="Pfam" id="PF01494"/>
    </source>
</evidence>
<keyword evidence="3" id="KW-0274">FAD</keyword>
<evidence type="ECO:0000313" key="8">
    <source>
        <dbReference type="EMBL" id="EKX49108.1"/>
    </source>
</evidence>
<evidence type="ECO:0000256" key="5">
    <source>
        <dbReference type="ARBA" id="ARBA00023002"/>
    </source>
</evidence>
<dbReference type="EnsemblProtists" id="EKX49108">
    <property type="protein sequence ID" value="EKX49108"/>
    <property type="gene ID" value="GUITHDRAFT_68158"/>
</dbReference>
<evidence type="ECO:0000313" key="10">
    <source>
        <dbReference type="Proteomes" id="UP000011087"/>
    </source>
</evidence>
<dbReference type="PRINTS" id="PR00420">
    <property type="entry name" value="RNGMNOXGNASE"/>
</dbReference>
<dbReference type="GO" id="GO:0070189">
    <property type="term" value="P:kynurenine metabolic process"/>
    <property type="evidence" value="ECO:0007669"/>
    <property type="project" value="TreeGrafter"/>
</dbReference>
<reference evidence="10" key="2">
    <citation type="submission" date="2012-11" db="EMBL/GenBank/DDBJ databases">
        <authorList>
            <person name="Kuo A."/>
            <person name="Curtis B.A."/>
            <person name="Tanifuji G."/>
            <person name="Burki F."/>
            <person name="Gruber A."/>
            <person name="Irimia M."/>
            <person name="Maruyama S."/>
            <person name="Arias M.C."/>
            <person name="Ball S.G."/>
            <person name="Gile G.H."/>
            <person name="Hirakawa Y."/>
            <person name="Hopkins J.F."/>
            <person name="Rensing S.A."/>
            <person name="Schmutz J."/>
            <person name="Symeonidi A."/>
            <person name="Elias M."/>
            <person name="Eveleigh R.J."/>
            <person name="Herman E.K."/>
            <person name="Klute M.J."/>
            <person name="Nakayama T."/>
            <person name="Obornik M."/>
            <person name="Reyes-Prieto A."/>
            <person name="Armbrust E.V."/>
            <person name="Aves S.J."/>
            <person name="Beiko R.G."/>
            <person name="Coutinho P."/>
            <person name="Dacks J.B."/>
            <person name="Durnford D.G."/>
            <person name="Fast N.M."/>
            <person name="Green B.R."/>
            <person name="Grisdale C."/>
            <person name="Hempe F."/>
            <person name="Henrissat B."/>
            <person name="Hoppner M.P."/>
            <person name="Ishida K.-I."/>
            <person name="Kim E."/>
            <person name="Koreny L."/>
            <person name="Kroth P.G."/>
            <person name="Liu Y."/>
            <person name="Malik S.-B."/>
            <person name="Maier U.G."/>
            <person name="McRose D."/>
            <person name="Mock T."/>
            <person name="Neilson J.A."/>
            <person name="Onodera N.T."/>
            <person name="Poole A.M."/>
            <person name="Pritham E.J."/>
            <person name="Richards T.A."/>
            <person name="Rocap G."/>
            <person name="Roy S.W."/>
            <person name="Sarai C."/>
            <person name="Schaack S."/>
            <person name="Shirato S."/>
            <person name="Slamovits C.H."/>
            <person name="Spencer D.F."/>
            <person name="Suzuki S."/>
            <person name="Worden A.Z."/>
            <person name="Zauner S."/>
            <person name="Barry K."/>
            <person name="Bell C."/>
            <person name="Bharti A.K."/>
            <person name="Crow J.A."/>
            <person name="Grimwood J."/>
            <person name="Kramer R."/>
            <person name="Lindquist E."/>
            <person name="Lucas S."/>
            <person name="Salamov A."/>
            <person name="McFadden G.I."/>
            <person name="Lane C.E."/>
            <person name="Keeling P.J."/>
            <person name="Gray M.W."/>
            <person name="Grigoriev I.V."/>
            <person name="Archibald J.M."/>
        </authorList>
    </citation>
    <scope>NUCLEOTIDE SEQUENCE</scope>
    <source>
        <strain evidence="10">CCMP2712</strain>
    </source>
</reference>
<evidence type="ECO:0000256" key="3">
    <source>
        <dbReference type="ARBA" id="ARBA00022827"/>
    </source>
</evidence>
<evidence type="ECO:0000313" key="9">
    <source>
        <dbReference type="EnsemblProtists" id="EKX49108"/>
    </source>
</evidence>
<dbReference type="STRING" id="905079.L1JKR6"/>
<sequence>MFAVQDRILTFGVSQSSQESPIEELKEQSVQYENSKPSKTVIVGVGPAGLATAIMLARRGWSNITIFDKLPRPPLSGSQEWGDPERSYNIGLDIKGQNALKTLEVWDRVEQHCADVKGRMDWIPGSKNPQRVDFIQKFGYSIKVIQRDCLAGCLLEEIQDKYADKISVHYNVECQQVQWSKNGHARLTMLDKTSIETPFLVGADGANSAVRSNLVESSKFDHGEEVEYVKYEDDNERVYKTISLEIPENFRDDLDYSAVCLDDIIIDALPLKGRRAIAVVLFRPNNQKILQAKTGKEVHDLFASYFPMFLPFLTAESCDAFARKPVHKLPTFQHCGPVIHRSNTTVMLGDAIHTVKPFFGFGINTALDDIFWLDRCLDSPTLRQSLVRFSEKRGHEAVAIVEISRALDRPGLTGLCNFFLPMLLDKLFEDLLPGVFAPNLLTYLRAPGVR</sequence>
<dbReference type="eggNOG" id="KOG2614">
    <property type="taxonomic scope" value="Eukaryota"/>
</dbReference>
<reference evidence="8 10" key="1">
    <citation type="journal article" date="2012" name="Nature">
        <title>Algal genomes reveal evolutionary mosaicism and the fate of nucleomorphs.</title>
        <authorList>
            <consortium name="DOE Joint Genome Institute"/>
            <person name="Curtis B.A."/>
            <person name="Tanifuji G."/>
            <person name="Burki F."/>
            <person name="Gruber A."/>
            <person name="Irimia M."/>
            <person name="Maruyama S."/>
            <person name="Arias M.C."/>
            <person name="Ball S.G."/>
            <person name="Gile G.H."/>
            <person name="Hirakawa Y."/>
            <person name="Hopkins J.F."/>
            <person name="Kuo A."/>
            <person name="Rensing S.A."/>
            <person name="Schmutz J."/>
            <person name="Symeonidi A."/>
            <person name="Elias M."/>
            <person name="Eveleigh R.J."/>
            <person name="Herman E.K."/>
            <person name="Klute M.J."/>
            <person name="Nakayama T."/>
            <person name="Obornik M."/>
            <person name="Reyes-Prieto A."/>
            <person name="Armbrust E.V."/>
            <person name="Aves S.J."/>
            <person name="Beiko R.G."/>
            <person name="Coutinho P."/>
            <person name="Dacks J.B."/>
            <person name="Durnford D.G."/>
            <person name="Fast N.M."/>
            <person name="Green B.R."/>
            <person name="Grisdale C.J."/>
            <person name="Hempel F."/>
            <person name="Henrissat B."/>
            <person name="Hoppner M.P."/>
            <person name="Ishida K."/>
            <person name="Kim E."/>
            <person name="Koreny L."/>
            <person name="Kroth P.G."/>
            <person name="Liu Y."/>
            <person name="Malik S.B."/>
            <person name="Maier U.G."/>
            <person name="McRose D."/>
            <person name="Mock T."/>
            <person name="Neilson J.A."/>
            <person name="Onodera N.T."/>
            <person name="Poole A.M."/>
            <person name="Pritham E.J."/>
            <person name="Richards T.A."/>
            <person name="Rocap G."/>
            <person name="Roy S.W."/>
            <person name="Sarai C."/>
            <person name="Schaack S."/>
            <person name="Shirato S."/>
            <person name="Slamovits C.H."/>
            <person name="Spencer D.F."/>
            <person name="Suzuki S."/>
            <person name="Worden A.Z."/>
            <person name="Zauner S."/>
            <person name="Barry K."/>
            <person name="Bell C."/>
            <person name="Bharti A.K."/>
            <person name="Crow J.A."/>
            <person name="Grimwood J."/>
            <person name="Kramer R."/>
            <person name="Lindquist E."/>
            <person name="Lucas S."/>
            <person name="Salamov A."/>
            <person name="McFadden G.I."/>
            <person name="Lane C.E."/>
            <person name="Keeling P.J."/>
            <person name="Gray M.W."/>
            <person name="Grigoriev I.V."/>
            <person name="Archibald J.M."/>
        </authorList>
    </citation>
    <scope>NUCLEOTIDE SEQUENCE</scope>
    <source>
        <strain evidence="8 10">CCMP2712</strain>
    </source>
</reference>
<dbReference type="GeneID" id="17305779"/>
<dbReference type="InterPro" id="IPR002938">
    <property type="entry name" value="FAD-bd"/>
</dbReference>
<dbReference type="OrthoDB" id="10053569at2759"/>
<dbReference type="SUPFAM" id="SSF51905">
    <property type="entry name" value="FAD/NAD(P)-binding domain"/>
    <property type="match status" value="1"/>
</dbReference>
<dbReference type="KEGG" id="gtt:GUITHDRAFT_68158"/>
<dbReference type="PaxDb" id="55529-EKX49108"/>
<organism evidence="8">
    <name type="scientific">Guillardia theta (strain CCMP2712)</name>
    <name type="common">Cryptophyte</name>
    <dbReference type="NCBI Taxonomy" id="905079"/>
    <lineage>
        <taxon>Eukaryota</taxon>
        <taxon>Cryptophyceae</taxon>
        <taxon>Pyrenomonadales</taxon>
        <taxon>Geminigeraceae</taxon>
        <taxon>Guillardia</taxon>
    </lineage>
</organism>
<comment type="cofactor">
    <cofactor evidence="1">
        <name>FAD</name>
        <dbReference type="ChEBI" id="CHEBI:57692"/>
    </cofactor>
</comment>
<dbReference type="PANTHER" id="PTHR46028:SF2">
    <property type="entry name" value="KYNURENINE 3-MONOOXYGENASE"/>
    <property type="match status" value="1"/>
</dbReference>
<dbReference type="Gene3D" id="3.50.50.60">
    <property type="entry name" value="FAD/NAD(P)-binding domain"/>
    <property type="match status" value="1"/>
</dbReference>
<keyword evidence="5" id="KW-0560">Oxidoreductase</keyword>
<evidence type="ECO:0000256" key="1">
    <source>
        <dbReference type="ARBA" id="ARBA00001974"/>
    </source>
</evidence>
<keyword evidence="2" id="KW-0285">Flavoprotein</keyword>